<proteinExistence type="inferred from homology"/>
<name>A0A9C7UN61_9RHOD</name>
<dbReference type="InterPro" id="IPR036291">
    <property type="entry name" value="NAD(P)-bd_dom_sf"/>
</dbReference>
<comment type="similarity">
    <text evidence="1">Belongs to the NmrA-type oxidoreductase family.</text>
</comment>
<dbReference type="PANTHER" id="PTHR42748">
    <property type="entry name" value="NITROGEN METABOLITE REPRESSION PROTEIN NMRA FAMILY MEMBER"/>
    <property type="match status" value="1"/>
</dbReference>
<feature type="domain" description="NmrA-like" evidence="3">
    <location>
        <begin position="3"/>
        <end position="295"/>
    </location>
</feature>
<dbReference type="EMBL" id="BQMJ01000009">
    <property type="protein sequence ID" value="GJQ09579.1"/>
    <property type="molecule type" value="Genomic_DNA"/>
</dbReference>
<dbReference type="PANTHER" id="PTHR42748:SF7">
    <property type="entry name" value="NMRA LIKE REDOX SENSOR 1-RELATED"/>
    <property type="match status" value="1"/>
</dbReference>
<dbReference type="InterPro" id="IPR051164">
    <property type="entry name" value="NmrA-like_oxidored"/>
</dbReference>
<gene>
    <name evidence="4" type="ORF">GpartN1_g1370.t1</name>
</gene>
<organism evidence="4 5">
    <name type="scientific">Galdieria partita</name>
    <dbReference type="NCBI Taxonomy" id="83374"/>
    <lineage>
        <taxon>Eukaryota</taxon>
        <taxon>Rhodophyta</taxon>
        <taxon>Bangiophyceae</taxon>
        <taxon>Galdieriales</taxon>
        <taxon>Galdieriaceae</taxon>
        <taxon>Galdieria</taxon>
    </lineage>
</organism>
<evidence type="ECO:0000259" key="3">
    <source>
        <dbReference type="Pfam" id="PF05368"/>
    </source>
</evidence>
<keyword evidence="2" id="KW-0521">NADP</keyword>
<reference evidence="4" key="2">
    <citation type="submission" date="2022-01" db="EMBL/GenBank/DDBJ databases">
        <authorList>
            <person name="Hirooka S."/>
            <person name="Miyagishima S.Y."/>
        </authorList>
    </citation>
    <scope>NUCLEOTIDE SEQUENCE</scope>
    <source>
        <strain evidence="4">NBRC 102759</strain>
    </source>
</reference>
<dbReference type="Gene3D" id="3.40.50.720">
    <property type="entry name" value="NAD(P)-binding Rossmann-like Domain"/>
    <property type="match status" value="1"/>
</dbReference>
<dbReference type="Proteomes" id="UP001061958">
    <property type="component" value="Unassembled WGS sequence"/>
</dbReference>
<evidence type="ECO:0000313" key="5">
    <source>
        <dbReference type="Proteomes" id="UP001061958"/>
    </source>
</evidence>
<evidence type="ECO:0000313" key="4">
    <source>
        <dbReference type="EMBL" id="GJQ09579.1"/>
    </source>
</evidence>
<dbReference type="AlphaFoldDB" id="A0A9C7UN61"/>
<dbReference type="InterPro" id="IPR008030">
    <property type="entry name" value="NmrA-like"/>
</dbReference>
<accession>A0A9C7UN61</accession>
<evidence type="ECO:0000256" key="2">
    <source>
        <dbReference type="ARBA" id="ARBA00022857"/>
    </source>
</evidence>
<comment type="caution">
    <text evidence="4">The sequence shown here is derived from an EMBL/GenBank/DDBJ whole genome shotgun (WGS) entry which is preliminary data.</text>
</comment>
<dbReference type="SUPFAM" id="SSF51735">
    <property type="entry name" value="NAD(P)-binding Rossmann-fold domains"/>
    <property type="match status" value="1"/>
</dbReference>
<keyword evidence="5" id="KW-1185">Reference proteome</keyword>
<dbReference type="Pfam" id="PF05368">
    <property type="entry name" value="NmrA"/>
    <property type="match status" value="1"/>
</dbReference>
<protein>
    <recommendedName>
        <fullName evidence="3">NmrA-like domain-containing protein</fullName>
    </recommendedName>
</protein>
<dbReference type="Gene3D" id="3.90.25.10">
    <property type="entry name" value="UDP-galactose 4-epimerase, domain 1"/>
    <property type="match status" value="1"/>
</dbReference>
<reference evidence="4" key="1">
    <citation type="journal article" date="2022" name="Proc. Natl. Acad. Sci. U.S.A.">
        <title>Life cycle and functional genomics of the unicellular red alga Galdieria for elucidating algal and plant evolution and industrial use.</title>
        <authorList>
            <person name="Hirooka S."/>
            <person name="Itabashi T."/>
            <person name="Ichinose T.M."/>
            <person name="Onuma R."/>
            <person name="Fujiwara T."/>
            <person name="Yamashita S."/>
            <person name="Jong L.W."/>
            <person name="Tomita R."/>
            <person name="Iwane A.H."/>
            <person name="Miyagishima S.Y."/>
        </authorList>
    </citation>
    <scope>NUCLEOTIDE SEQUENCE</scope>
    <source>
        <strain evidence="4">NBRC 102759</strain>
    </source>
</reference>
<dbReference type="CDD" id="cd05251">
    <property type="entry name" value="NmrA_like_SDR_a"/>
    <property type="match status" value="1"/>
</dbReference>
<dbReference type="OrthoDB" id="300709at2759"/>
<evidence type="ECO:0000256" key="1">
    <source>
        <dbReference type="ARBA" id="ARBA00006328"/>
    </source>
</evidence>
<sequence>MPTVLVFGATGRQGGSVVEHLLGKGWKVRAVTRNPSSEAAQSLVRKGAEVFQGDLLQSPETLLPLFRNTDAAFGVTDFRTFLNDPEGPERKEILCGKNFADAAKLAQVPYPIFSSLPSTKKLTNDKFATRHFETKVAIEEHLRDIGLPTIIIRLYAYFENLRFWLHPRKENPEQLEFSLPMGSSRMFMTCVEDVGGVVAGVLEQPAEYINTTIDVVHSSMNLYQVAEVLSKSLDKKVYYIPQTIEQFRSQTFPFANDLADMFASYQMMFDDEHIKEFDIETCRKLYPKYHTLEQWAKKYKQVLIGREEGE</sequence>